<name>A0A0G4MYK3_VERLO</name>
<dbReference type="EMBL" id="CVQI01031718">
    <property type="protein sequence ID" value="CRK39175.1"/>
    <property type="molecule type" value="Genomic_DNA"/>
</dbReference>
<sequence>MTAVYLRLMPSSKTFDPSSLSSIPEIPSAPKSSESKSDDQKGVSGKQHPFVHGPLVERSKATRRTYHRPISNTELQALKMADTHAPANDSTSRLNPPHPAPHTADLPSENPRRTSSQSRRSESGAPPQPSLDPAGFFTLVTNTKFGATASTSQQTHHPRVQYIFADDDPAVLTAALADSHARNQAASSSSSSSHSASKPKNHAILVDVAPVEDGKTGDSASWRVTSASSLSGDFAVTDARITRIEDSSAARGPKADAEGQSDAEEDDGGALMLKIEGVEMTGDDTTGVLGESLPGSQSSVKSGGGSKEDYAALLDEFDKHMVILKKVVAAGEERAVKTELVHTEEASPPPPQQQREGLDEDQDDHPEAKAHDGKGKGRASE</sequence>
<proteinExistence type="predicted"/>
<feature type="region of interest" description="Disordered" evidence="1">
    <location>
        <begin position="245"/>
        <end position="267"/>
    </location>
</feature>
<feature type="compositionally biased region" description="Basic and acidic residues" evidence="1">
    <location>
        <begin position="365"/>
        <end position="381"/>
    </location>
</feature>
<feature type="region of interest" description="Disordered" evidence="1">
    <location>
        <begin position="1"/>
        <end position="136"/>
    </location>
</feature>
<evidence type="ECO:0000256" key="1">
    <source>
        <dbReference type="SAM" id="MobiDB-lite"/>
    </source>
</evidence>
<reference evidence="3" key="1">
    <citation type="submission" date="2015-05" db="EMBL/GenBank/DDBJ databases">
        <authorList>
            <person name="Fogelqvist Johan"/>
        </authorList>
    </citation>
    <scope>NUCLEOTIDE SEQUENCE [LARGE SCALE GENOMIC DNA]</scope>
</reference>
<feature type="compositionally biased region" description="Basic and acidic residues" evidence="1">
    <location>
        <begin position="245"/>
        <end position="257"/>
    </location>
</feature>
<evidence type="ECO:0000313" key="2">
    <source>
        <dbReference type="EMBL" id="CRK39175.1"/>
    </source>
</evidence>
<protein>
    <submittedName>
        <fullName evidence="2">Uncharacterized protein</fullName>
    </submittedName>
</protein>
<accession>A0A0G4MYK3</accession>
<dbReference type="Proteomes" id="UP000045706">
    <property type="component" value="Unassembled WGS sequence"/>
</dbReference>
<gene>
    <name evidence="2" type="ORF">BN1723_000711</name>
</gene>
<dbReference type="AlphaFoldDB" id="A0A0G4MYK3"/>
<feature type="compositionally biased region" description="Low complexity" evidence="1">
    <location>
        <begin position="17"/>
        <end position="30"/>
    </location>
</feature>
<feature type="region of interest" description="Disordered" evidence="1">
    <location>
        <begin position="338"/>
        <end position="381"/>
    </location>
</feature>
<organism evidence="2 3">
    <name type="scientific">Verticillium longisporum</name>
    <name type="common">Verticillium dahliae var. longisporum</name>
    <dbReference type="NCBI Taxonomy" id="100787"/>
    <lineage>
        <taxon>Eukaryota</taxon>
        <taxon>Fungi</taxon>
        <taxon>Dikarya</taxon>
        <taxon>Ascomycota</taxon>
        <taxon>Pezizomycotina</taxon>
        <taxon>Sordariomycetes</taxon>
        <taxon>Hypocreomycetidae</taxon>
        <taxon>Glomerellales</taxon>
        <taxon>Plectosphaerellaceae</taxon>
        <taxon>Verticillium</taxon>
    </lineage>
</organism>
<evidence type="ECO:0000313" key="3">
    <source>
        <dbReference type="Proteomes" id="UP000045706"/>
    </source>
</evidence>
<feature type="region of interest" description="Disordered" evidence="1">
    <location>
        <begin position="281"/>
        <end position="307"/>
    </location>
</feature>